<accession>A0A4P2VGH9</accession>
<evidence type="ECO:0008006" key="3">
    <source>
        <dbReference type="Google" id="ProtNLM"/>
    </source>
</evidence>
<dbReference type="EMBL" id="AP018732">
    <property type="protein sequence ID" value="BBE42553.1"/>
    <property type="molecule type" value="Genomic_DNA"/>
</dbReference>
<protein>
    <recommendedName>
        <fullName evidence="3">DUF5320 domain-containing protein</fullName>
    </recommendedName>
</protein>
<dbReference type="RefSeq" id="WP_174448771.1">
    <property type="nucleotide sequence ID" value="NZ_AP018732.1"/>
</dbReference>
<gene>
    <name evidence="1" type="ORF">NAS2_1164</name>
</gene>
<organism evidence="1 2">
    <name type="scientific">Conexivisphaera calida</name>
    <dbReference type="NCBI Taxonomy" id="1874277"/>
    <lineage>
        <taxon>Archaea</taxon>
        <taxon>Nitrososphaerota</taxon>
        <taxon>Conexivisphaeria</taxon>
        <taxon>Conexivisphaerales</taxon>
        <taxon>Conexivisphaeraceae</taxon>
        <taxon>Conexivisphaera</taxon>
    </lineage>
</organism>
<evidence type="ECO:0000313" key="1">
    <source>
        <dbReference type="EMBL" id="BBE42553.1"/>
    </source>
</evidence>
<evidence type="ECO:0000313" key="2">
    <source>
        <dbReference type="Proteomes" id="UP000509448"/>
    </source>
</evidence>
<reference evidence="1 2" key="1">
    <citation type="journal article" date="2019" name="ISME J.">
        <title>Isolation and characterization of a thermophilic sulfur- and iron-reducing thaumarchaeote from a terrestrial acidic hot spring.</title>
        <authorList>
            <person name="Kato S."/>
            <person name="Itoh T."/>
            <person name="Yuki M."/>
            <person name="Nagamori M."/>
            <person name="Ohnishi M."/>
            <person name="Uematsu K."/>
            <person name="Suzuki K."/>
            <person name="Takashina T."/>
            <person name="Ohkuma M."/>
        </authorList>
    </citation>
    <scope>NUCLEOTIDE SEQUENCE [LARGE SCALE GENOMIC DNA]</scope>
    <source>
        <strain evidence="1 2">NAS-02</strain>
    </source>
</reference>
<proteinExistence type="predicted"/>
<dbReference type="GeneID" id="55584974"/>
<dbReference type="KEGG" id="ccai:NAS2_1164"/>
<keyword evidence="2" id="KW-1185">Reference proteome</keyword>
<sequence>MAWWGWGYGPAWGWGAPPPWRGWRHPWGWGYGLGYPYWSYYAQPQVELAYLEAYAASLEAQLAAVKSRIAALKGTAGTAP</sequence>
<name>A0A4P2VGH9_9ARCH</name>
<dbReference type="AlphaFoldDB" id="A0A4P2VGH9"/>
<dbReference type="Proteomes" id="UP000509448">
    <property type="component" value="Chromosome"/>
</dbReference>